<evidence type="ECO:0000256" key="4">
    <source>
        <dbReference type="ARBA" id="ARBA00022989"/>
    </source>
</evidence>
<dbReference type="GO" id="GO:0016020">
    <property type="term" value="C:membrane"/>
    <property type="evidence" value="ECO:0007669"/>
    <property type="project" value="UniProtKB-SubCell"/>
</dbReference>
<protein>
    <submittedName>
        <fullName evidence="8">Golgi apparatus membrane protein TVP23 homolog</fullName>
    </submittedName>
</protein>
<evidence type="ECO:0000313" key="7">
    <source>
        <dbReference type="Proteomes" id="UP000268014"/>
    </source>
</evidence>
<dbReference type="AlphaFoldDB" id="A0A0N4WNH4"/>
<evidence type="ECO:0000313" key="8">
    <source>
        <dbReference type="WBParaSite" id="HPLM_0001283701-mRNA-1"/>
    </source>
</evidence>
<dbReference type="Pfam" id="PF07851">
    <property type="entry name" value="TMEM120A-B"/>
    <property type="match status" value="1"/>
</dbReference>
<dbReference type="OMA" id="TLTIWES"/>
<keyword evidence="7" id="KW-1185">Reference proteome</keyword>
<evidence type="ECO:0000256" key="2">
    <source>
        <dbReference type="ARBA" id="ARBA00009700"/>
    </source>
</evidence>
<reference evidence="6 7" key="2">
    <citation type="submission" date="2018-11" db="EMBL/GenBank/DDBJ databases">
        <authorList>
            <consortium name="Pathogen Informatics"/>
        </authorList>
    </citation>
    <scope>NUCLEOTIDE SEQUENCE [LARGE SCALE GENOMIC DNA]</scope>
    <source>
        <strain evidence="6 7">MHpl1</strain>
    </source>
</reference>
<evidence type="ECO:0000256" key="3">
    <source>
        <dbReference type="ARBA" id="ARBA00022692"/>
    </source>
</evidence>
<evidence type="ECO:0000256" key="5">
    <source>
        <dbReference type="ARBA" id="ARBA00023136"/>
    </source>
</evidence>
<reference evidence="8" key="1">
    <citation type="submission" date="2017-02" db="UniProtKB">
        <authorList>
            <consortium name="WormBaseParasite"/>
        </authorList>
    </citation>
    <scope>IDENTIFICATION</scope>
</reference>
<dbReference type="PANTHER" id="PTHR21433:SF0">
    <property type="entry name" value="TRANSMEMBRANE PROTEIN 120 HOMOLOG"/>
    <property type="match status" value="1"/>
</dbReference>
<keyword evidence="3" id="KW-0812">Transmembrane</keyword>
<accession>A0A0N4WNH4</accession>
<evidence type="ECO:0000313" key="6">
    <source>
        <dbReference type="EMBL" id="VDO46866.1"/>
    </source>
</evidence>
<dbReference type="EMBL" id="UZAF01017989">
    <property type="protein sequence ID" value="VDO46866.1"/>
    <property type="molecule type" value="Genomic_DNA"/>
</dbReference>
<sequence length="265" mass="30538">MSFSLSSEWQELAKGAHKMKKVHHECIKKLSELSKIQASCLKTIKHQHHIMGNLKELLKKGVVENIRKGMTGVRAKLKSMESELPSQNNGFFFPLILRKNRNLSLSTQDEKYKCKTDYELFKWKVTLAIFVVVVLPYLFPWKVMDTTGNFLIVWHYCTLTIWESILKINGSRVKGWWVAHHYLSCVLSGIKDGECYQTFLTISISLTRRLHALREGHQMDITKLHTSSSHKCVVGVATKYRLAEKMSLGHDPSRGIDRFICLKFG</sequence>
<name>A0A0N4WNH4_HAEPC</name>
<organism evidence="8">
    <name type="scientific">Haemonchus placei</name>
    <name type="common">Barber's pole worm</name>
    <dbReference type="NCBI Taxonomy" id="6290"/>
    <lineage>
        <taxon>Eukaryota</taxon>
        <taxon>Metazoa</taxon>
        <taxon>Ecdysozoa</taxon>
        <taxon>Nematoda</taxon>
        <taxon>Chromadorea</taxon>
        <taxon>Rhabditida</taxon>
        <taxon>Rhabditina</taxon>
        <taxon>Rhabditomorpha</taxon>
        <taxon>Strongyloidea</taxon>
        <taxon>Trichostrongylidae</taxon>
        <taxon>Haemonchus</taxon>
    </lineage>
</organism>
<dbReference type="PANTHER" id="PTHR21433">
    <property type="entry name" value="TRANSMEMBRANE PROTEIN INDUCED BY TUMOR NECROSIS FACTOR ALPHA"/>
    <property type="match status" value="1"/>
</dbReference>
<keyword evidence="5" id="KW-0472">Membrane</keyword>
<dbReference type="Proteomes" id="UP000268014">
    <property type="component" value="Unassembled WGS sequence"/>
</dbReference>
<proteinExistence type="inferred from homology"/>
<dbReference type="InterPro" id="IPR012926">
    <property type="entry name" value="TMEM120A/B"/>
</dbReference>
<gene>
    <name evidence="6" type="ORF">HPLM_LOCUS12831</name>
</gene>
<dbReference type="OrthoDB" id="2015098at2759"/>
<comment type="subcellular location">
    <subcellularLocation>
        <location evidence="1">Membrane</location>
        <topology evidence="1">Multi-pass membrane protein</topology>
    </subcellularLocation>
</comment>
<evidence type="ECO:0000256" key="1">
    <source>
        <dbReference type="ARBA" id="ARBA00004141"/>
    </source>
</evidence>
<comment type="similarity">
    <text evidence="2">Belongs to the TMEM120 family.</text>
</comment>
<keyword evidence="4" id="KW-1133">Transmembrane helix</keyword>
<dbReference type="WBParaSite" id="HPLM_0001283701-mRNA-1">
    <property type="protein sequence ID" value="HPLM_0001283701-mRNA-1"/>
    <property type="gene ID" value="HPLM_0001283701"/>
</dbReference>